<dbReference type="OrthoDB" id="10653548at2759"/>
<reference evidence="2" key="1">
    <citation type="submission" date="2020-03" db="EMBL/GenBank/DDBJ databases">
        <title>Draft Genome Sequence of Cylindrodendrum hubeiense.</title>
        <authorList>
            <person name="Buettner E."/>
            <person name="Kellner H."/>
        </authorList>
    </citation>
    <scope>NUCLEOTIDE SEQUENCE</scope>
    <source>
        <strain evidence="2">IHI 201604</strain>
    </source>
</reference>
<dbReference type="Proteomes" id="UP000722485">
    <property type="component" value="Unassembled WGS sequence"/>
</dbReference>
<organism evidence="2 3">
    <name type="scientific">Cylindrodendrum hubeiense</name>
    <dbReference type="NCBI Taxonomy" id="595255"/>
    <lineage>
        <taxon>Eukaryota</taxon>
        <taxon>Fungi</taxon>
        <taxon>Dikarya</taxon>
        <taxon>Ascomycota</taxon>
        <taxon>Pezizomycotina</taxon>
        <taxon>Sordariomycetes</taxon>
        <taxon>Hypocreomycetidae</taxon>
        <taxon>Hypocreales</taxon>
        <taxon>Nectriaceae</taxon>
        <taxon>Cylindrodendrum</taxon>
    </lineage>
</organism>
<dbReference type="AlphaFoldDB" id="A0A9P5L4V6"/>
<protein>
    <submittedName>
        <fullName evidence="2">Uncharacterized protein</fullName>
    </submittedName>
</protein>
<feature type="region of interest" description="Disordered" evidence="1">
    <location>
        <begin position="150"/>
        <end position="184"/>
    </location>
</feature>
<evidence type="ECO:0000256" key="1">
    <source>
        <dbReference type="SAM" id="MobiDB-lite"/>
    </source>
</evidence>
<name>A0A9P5L4V6_9HYPO</name>
<gene>
    <name evidence="2" type="ORF">G7Z17_g10359</name>
</gene>
<sequence>MGTGVVDAAAARRSRLRLARQAMFELERDGIHSQETKQTADPDPRWQVLFPRSRIRSANSGVCPRAGGLEGWRAGGLEGGWVQYRTALHCTVLYRTVLYCADSPRKERSEILGGGRPMTDELSGGRRVGDGFTSRVALMSRVAVGWFAKTGKGAKSGQGRKGRQDRAPSQRPPQFPSTVNGRIPTVSRRCAPGPNCTVSTAHLPPCLAASHLVSHLPSTWPPPGRHLAATWAAAEGSRHVKVQASALAQLLELVIHGQAY</sequence>
<evidence type="ECO:0000313" key="2">
    <source>
        <dbReference type="EMBL" id="KAF7543913.1"/>
    </source>
</evidence>
<comment type="caution">
    <text evidence="2">The sequence shown here is derived from an EMBL/GenBank/DDBJ whole genome shotgun (WGS) entry which is preliminary data.</text>
</comment>
<dbReference type="EMBL" id="JAANBB010000333">
    <property type="protein sequence ID" value="KAF7543913.1"/>
    <property type="molecule type" value="Genomic_DNA"/>
</dbReference>
<keyword evidence="3" id="KW-1185">Reference proteome</keyword>
<proteinExistence type="predicted"/>
<evidence type="ECO:0000313" key="3">
    <source>
        <dbReference type="Proteomes" id="UP000722485"/>
    </source>
</evidence>
<accession>A0A9P5L4V6</accession>